<comment type="caution">
    <text evidence="2">The sequence shown here is derived from an EMBL/GenBank/DDBJ whole genome shotgun (WGS) entry which is preliminary data.</text>
</comment>
<dbReference type="Gene3D" id="3.40.50.1240">
    <property type="entry name" value="Phosphoglycerate mutase-like"/>
    <property type="match status" value="1"/>
</dbReference>
<accession>A0A8J2FXH3</accession>
<protein>
    <submittedName>
        <fullName evidence="2">Phosphohistidine phosphatase SixA</fullName>
    </submittedName>
</protein>
<keyword evidence="1" id="KW-0378">Hydrolase</keyword>
<dbReference type="InterPro" id="IPR051021">
    <property type="entry name" value="Mito_Ser/Thr_phosphatase"/>
</dbReference>
<dbReference type="Pfam" id="PF00300">
    <property type="entry name" value="His_Phos_1"/>
    <property type="match status" value="1"/>
</dbReference>
<dbReference type="SMART" id="SM00855">
    <property type="entry name" value="PGAM"/>
    <property type="match status" value="1"/>
</dbReference>
<dbReference type="NCBIfam" id="TIGR00249">
    <property type="entry name" value="sixA"/>
    <property type="match status" value="1"/>
</dbReference>
<reference evidence="2" key="1">
    <citation type="submission" date="2021-02" db="EMBL/GenBank/DDBJ databases">
        <authorList>
            <person name="Cremers G."/>
            <person name="Picone N."/>
        </authorList>
    </citation>
    <scope>NUCLEOTIDE SEQUENCE</scope>
    <source>
        <strain evidence="2">PQ17</strain>
    </source>
</reference>
<dbReference type="PANTHER" id="PTHR20935">
    <property type="entry name" value="PHOSPHOGLYCERATE MUTASE-RELATED"/>
    <property type="match status" value="1"/>
</dbReference>
<dbReference type="Proteomes" id="UP000663859">
    <property type="component" value="Unassembled WGS sequence"/>
</dbReference>
<evidence type="ECO:0000256" key="1">
    <source>
        <dbReference type="ARBA" id="ARBA00022801"/>
    </source>
</evidence>
<dbReference type="InterPro" id="IPR013078">
    <property type="entry name" value="His_Pase_superF_clade-1"/>
</dbReference>
<dbReference type="InterPro" id="IPR029033">
    <property type="entry name" value="His_PPase_superfam"/>
</dbReference>
<gene>
    <name evidence="2" type="primary">sixA</name>
    <name evidence="2" type="ORF">MPNT_90013</name>
</gene>
<dbReference type="InterPro" id="IPR004449">
    <property type="entry name" value="SixA"/>
</dbReference>
<evidence type="ECO:0000313" key="3">
    <source>
        <dbReference type="Proteomes" id="UP000663859"/>
    </source>
</evidence>
<dbReference type="GO" id="GO:0101006">
    <property type="term" value="F:protein histidine phosphatase activity"/>
    <property type="evidence" value="ECO:0007669"/>
    <property type="project" value="InterPro"/>
</dbReference>
<organism evidence="2 3">
    <name type="scientific">Candidatus Methylacidithermus pantelleriae</name>
    <dbReference type="NCBI Taxonomy" id="2744239"/>
    <lineage>
        <taxon>Bacteria</taxon>
        <taxon>Pseudomonadati</taxon>
        <taxon>Verrucomicrobiota</taxon>
        <taxon>Methylacidiphilae</taxon>
        <taxon>Methylacidiphilales</taxon>
        <taxon>Methylacidiphilaceae</taxon>
        <taxon>Candidatus Methylacidithermus</taxon>
    </lineage>
</organism>
<evidence type="ECO:0000313" key="2">
    <source>
        <dbReference type="EMBL" id="CAF0705229.1"/>
    </source>
</evidence>
<dbReference type="RefSeq" id="WP_174582624.1">
    <property type="nucleotide sequence ID" value="NZ_CAJNOB010000071.1"/>
</dbReference>
<proteinExistence type="predicted"/>
<dbReference type="GO" id="GO:0005737">
    <property type="term" value="C:cytoplasm"/>
    <property type="evidence" value="ECO:0007669"/>
    <property type="project" value="InterPro"/>
</dbReference>
<dbReference type="EMBL" id="CAJNOB010000071">
    <property type="protein sequence ID" value="CAF0705229.1"/>
    <property type="molecule type" value="Genomic_DNA"/>
</dbReference>
<dbReference type="SUPFAM" id="SSF53254">
    <property type="entry name" value="Phosphoglycerate mutase-like"/>
    <property type="match status" value="1"/>
</dbReference>
<sequence>MNLYLIRHATAAKAAASDEQRELTQKGRKEARILGEAFAKMAIRLDYLYASPLVRAQETAEILASTSGYRGEILTLEELKNGVSTPNLLQVLKPLEEDAEVGLVGHMPSLAEHLAYFLQGSPDRLSFDKGGAACVFWDPNHPQETQLRWFVRQEQLREMI</sequence>
<dbReference type="CDD" id="cd07067">
    <property type="entry name" value="HP_PGM_like"/>
    <property type="match status" value="1"/>
</dbReference>
<name>A0A8J2FXH3_9BACT</name>
<keyword evidence="3" id="KW-1185">Reference proteome</keyword>
<dbReference type="AlphaFoldDB" id="A0A8J2FXH3"/>